<dbReference type="GeneID" id="101858865"/>
<feature type="compositionally biased region" description="Low complexity" evidence="9">
    <location>
        <begin position="274"/>
        <end position="289"/>
    </location>
</feature>
<dbReference type="PRINTS" id="PR00114">
    <property type="entry name" value="STPHPHTASE"/>
</dbReference>
<reference evidence="12" key="1">
    <citation type="submission" date="2025-08" db="UniProtKB">
        <authorList>
            <consortium name="RefSeq"/>
        </authorList>
    </citation>
    <scope>IDENTIFICATION</scope>
</reference>
<dbReference type="Gene3D" id="3.60.21.10">
    <property type="match status" value="1"/>
</dbReference>
<dbReference type="Pfam" id="PF00149">
    <property type="entry name" value="Metallophos"/>
    <property type="match status" value="1"/>
</dbReference>
<organism evidence="11 12">
    <name type="scientific">Aplysia californica</name>
    <name type="common">California sea hare</name>
    <dbReference type="NCBI Taxonomy" id="6500"/>
    <lineage>
        <taxon>Eukaryota</taxon>
        <taxon>Metazoa</taxon>
        <taxon>Spiralia</taxon>
        <taxon>Lophotrochozoa</taxon>
        <taxon>Mollusca</taxon>
        <taxon>Gastropoda</taxon>
        <taxon>Heterobranchia</taxon>
        <taxon>Euthyneura</taxon>
        <taxon>Tectipleura</taxon>
        <taxon>Aplysiida</taxon>
        <taxon>Aplysioidea</taxon>
        <taxon>Aplysiidae</taxon>
        <taxon>Aplysia</taxon>
    </lineage>
</organism>
<dbReference type="InterPro" id="IPR050341">
    <property type="entry name" value="PP1_catalytic_subunit"/>
</dbReference>
<comment type="cofactor">
    <cofactor evidence="1">
        <name>Mn(2+)</name>
        <dbReference type="ChEBI" id="CHEBI:29035"/>
    </cofactor>
</comment>
<dbReference type="Proteomes" id="UP000694888">
    <property type="component" value="Unplaced"/>
</dbReference>
<evidence type="ECO:0000256" key="3">
    <source>
        <dbReference type="ARBA" id="ARBA00022801"/>
    </source>
</evidence>
<feature type="region of interest" description="Disordered" evidence="9">
    <location>
        <begin position="266"/>
        <end position="297"/>
    </location>
</feature>
<dbReference type="EC" id="3.1.3.16" evidence="8"/>
<evidence type="ECO:0000256" key="8">
    <source>
        <dbReference type="RuleBase" id="RU004273"/>
    </source>
</evidence>
<protein>
    <recommendedName>
        <fullName evidence="8">Serine/threonine-protein phosphatase</fullName>
        <ecNumber evidence="8">3.1.3.16</ecNumber>
    </recommendedName>
</protein>
<proteinExistence type="inferred from homology"/>
<dbReference type="InterPro" id="IPR006186">
    <property type="entry name" value="Ser/Thr-sp_prot-phosphatase"/>
</dbReference>
<keyword evidence="2" id="KW-0479">Metal-binding</keyword>
<comment type="similarity">
    <text evidence="8">Belongs to the PPP phosphatase family.</text>
</comment>
<evidence type="ECO:0000256" key="7">
    <source>
        <dbReference type="ARBA" id="ARBA00048336"/>
    </source>
</evidence>
<name>A0ABM0JTE7_APLCA</name>
<evidence type="ECO:0000313" key="11">
    <source>
        <dbReference type="Proteomes" id="UP000694888"/>
    </source>
</evidence>
<keyword evidence="5" id="KW-0464">Manganese</keyword>
<dbReference type="InterPro" id="IPR004843">
    <property type="entry name" value="Calcineurin-like_PHP"/>
</dbReference>
<evidence type="ECO:0000313" key="12">
    <source>
        <dbReference type="RefSeq" id="XP_005101052.3"/>
    </source>
</evidence>
<evidence type="ECO:0000256" key="4">
    <source>
        <dbReference type="ARBA" id="ARBA00022912"/>
    </source>
</evidence>
<evidence type="ECO:0000256" key="6">
    <source>
        <dbReference type="ARBA" id="ARBA00047761"/>
    </source>
</evidence>
<evidence type="ECO:0000256" key="5">
    <source>
        <dbReference type="ARBA" id="ARBA00023211"/>
    </source>
</evidence>
<dbReference type="RefSeq" id="XP_005101052.3">
    <property type="nucleotide sequence ID" value="XM_005100995.3"/>
</dbReference>
<dbReference type="SUPFAM" id="SSF56300">
    <property type="entry name" value="Metallo-dependent phosphatases"/>
    <property type="match status" value="1"/>
</dbReference>
<accession>A0ABM0JTE7</accession>
<keyword evidence="11" id="KW-1185">Reference proteome</keyword>
<dbReference type="InterPro" id="IPR029052">
    <property type="entry name" value="Metallo-depent_PP-like"/>
</dbReference>
<evidence type="ECO:0000256" key="2">
    <source>
        <dbReference type="ARBA" id="ARBA00022723"/>
    </source>
</evidence>
<dbReference type="SMART" id="SM00156">
    <property type="entry name" value="PP2Ac"/>
    <property type="match status" value="1"/>
</dbReference>
<evidence type="ECO:0000256" key="1">
    <source>
        <dbReference type="ARBA" id="ARBA00001936"/>
    </source>
</evidence>
<dbReference type="PANTHER" id="PTHR11668">
    <property type="entry name" value="SERINE/THREONINE PROTEIN PHOSPHATASE"/>
    <property type="match status" value="1"/>
</dbReference>
<comment type="catalytic activity">
    <reaction evidence="7 8">
        <text>O-phospho-L-threonyl-[protein] + H2O = L-threonyl-[protein] + phosphate</text>
        <dbReference type="Rhea" id="RHEA:47004"/>
        <dbReference type="Rhea" id="RHEA-COMP:11060"/>
        <dbReference type="Rhea" id="RHEA-COMP:11605"/>
        <dbReference type="ChEBI" id="CHEBI:15377"/>
        <dbReference type="ChEBI" id="CHEBI:30013"/>
        <dbReference type="ChEBI" id="CHEBI:43474"/>
        <dbReference type="ChEBI" id="CHEBI:61977"/>
        <dbReference type="EC" id="3.1.3.16"/>
    </reaction>
</comment>
<evidence type="ECO:0000259" key="10">
    <source>
        <dbReference type="PROSITE" id="PS00125"/>
    </source>
</evidence>
<feature type="domain" description="Serine/threonine specific protein phosphatases" evidence="10">
    <location>
        <begin position="71"/>
        <end position="76"/>
    </location>
</feature>
<sequence>MLLDLEAPITICGDIHGQYYDLLQLFDVGGFPPLTNYLFLGDYVDRGRNSIEVTCLLLAYKLKYPENFFLLRGNHEVACINMNYGFYQECKRRYNIAMWKKFNEVFNCLPAAAIIDDRIFCCHGGLSPHLTTINQIRRLARPTDVPDEGILADLLWADPHPDPGAKGWSENLDRGMSYWFGADEVEKFLHKNDLEIICRAHDVAQDGYKFFGKRQLVTVFSAPNYSGLDNCGAIMTVDEDLMCAFKILKPIDRKAKYRYDTLKSKRSKSEGNLAPPKEAAGSSSASPAADTEKTFWDRNLRPVARERALSASF</sequence>
<keyword evidence="4" id="KW-0904">Protein phosphatase</keyword>
<evidence type="ECO:0000256" key="9">
    <source>
        <dbReference type="SAM" id="MobiDB-lite"/>
    </source>
</evidence>
<gene>
    <name evidence="12" type="primary">LOC101858865</name>
</gene>
<keyword evidence="3 8" id="KW-0378">Hydrolase</keyword>
<comment type="catalytic activity">
    <reaction evidence="6">
        <text>O-phospho-L-seryl-[protein] + H2O = L-seryl-[protein] + phosphate</text>
        <dbReference type="Rhea" id="RHEA:20629"/>
        <dbReference type="Rhea" id="RHEA-COMP:9863"/>
        <dbReference type="Rhea" id="RHEA-COMP:11604"/>
        <dbReference type="ChEBI" id="CHEBI:15377"/>
        <dbReference type="ChEBI" id="CHEBI:29999"/>
        <dbReference type="ChEBI" id="CHEBI:43474"/>
        <dbReference type="ChEBI" id="CHEBI:83421"/>
        <dbReference type="EC" id="3.1.3.16"/>
    </reaction>
</comment>
<dbReference type="PROSITE" id="PS00125">
    <property type="entry name" value="SER_THR_PHOSPHATASE"/>
    <property type="match status" value="1"/>
</dbReference>
<dbReference type="PANTHER" id="PTHR11668:SF300">
    <property type="entry name" value="SERINE_THREONINE-PROTEIN PHOSPHATASE"/>
    <property type="match status" value="1"/>
</dbReference>